<dbReference type="EMBL" id="CAFBMK010000002">
    <property type="protein sequence ID" value="CAB4891873.1"/>
    <property type="molecule type" value="Genomic_DNA"/>
</dbReference>
<evidence type="ECO:0000259" key="1">
    <source>
        <dbReference type="Pfam" id="PF08241"/>
    </source>
</evidence>
<dbReference type="AlphaFoldDB" id="A0A6J7FJP3"/>
<protein>
    <submittedName>
        <fullName evidence="2">Unannotated protein</fullName>
    </submittedName>
</protein>
<dbReference type="InterPro" id="IPR029063">
    <property type="entry name" value="SAM-dependent_MTases_sf"/>
</dbReference>
<dbReference type="InterPro" id="IPR013216">
    <property type="entry name" value="Methyltransf_11"/>
</dbReference>
<proteinExistence type="predicted"/>
<name>A0A6J7FJP3_9ZZZZ</name>
<dbReference type="Pfam" id="PF08241">
    <property type="entry name" value="Methyltransf_11"/>
    <property type="match status" value="1"/>
</dbReference>
<sequence>MATVEVRDYTRTYDPEGDFDRWYTVGTGRAIVPWVRPGDHVLELGCATGLMTAMLVDAGARITAVDRAGHYLDRLEARGLPGVDVVRADLAEAFPPPVAHDHVLATSLLHQIPDPAAFVAAAAERLRPGGLLHVTVPNPRSLHRLVAVDEGTLGSLGEVSALGRETDVSRMMDPEDVVALGARAGLRPVHRGGVLLKPLPNAQMAELPDAVIERLLAAALHTPDVAAMSHVVLRRA</sequence>
<dbReference type="PANTHER" id="PTHR43861">
    <property type="entry name" value="TRANS-ACONITATE 2-METHYLTRANSFERASE-RELATED"/>
    <property type="match status" value="1"/>
</dbReference>
<dbReference type="Gene3D" id="3.40.50.150">
    <property type="entry name" value="Vaccinia Virus protein VP39"/>
    <property type="match status" value="1"/>
</dbReference>
<evidence type="ECO:0000313" key="2">
    <source>
        <dbReference type="EMBL" id="CAB4891873.1"/>
    </source>
</evidence>
<reference evidence="2" key="1">
    <citation type="submission" date="2020-05" db="EMBL/GenBank/DDBJ databases">
        <authorList>
            <person name="Chiriac C."/>
            <person name="Salcher M."/>
            <person name="Ghai R."/>
            <person name="Kavagutti S V."/>
        </authorList>
    </citation>
    <scope>NUCLEOTIDE SEQUENCE</scope>
</reference>
<dbReference type="SUPFAM" id="SSF53335">
    <property type="entry name" value="S-adenosyl-L-methionine-dependent methyltransferases"/>
    <property type="match status" value="1"/>
</dbReference>
<accession>A0A6J7FJP3</accession>
<gene>
    <name evidence="2" type="ORF">UFOPK3564_00044</name>
</gene>
<dbReference type="CDD" id="cd02440">
    <property type="entry name" value="AdoMet_MTases"/>
    <property type="match status" value="1"/>
</dbReference>
<organism evidence="2">
    <name type="scientific">freshwater metagenome</name>
    <dbReference type="NCBI Taxonomy" id="449393"/>
    <lineage>
        <taxon>unclassified sequences</taxon>
        <taxon>metagenomes</taxon>
        <taxon>ecological metagenomes</taxon>
    </lineage>
</organism>
<feature type="domain" description="Methyltransferase type 11" evidence="1">
    <location>
        <begin position="42"/>
        <end position="132"/>
    </location>
</feature>